<proteinExistence type="inferred from homology"/>
<feature type="active site" description="Proton acceptor" evidence="5">
    <location>
        <position position="171"/>
    </location>
</feature>
<comment type="similarity">
    <text evidence="1 7">Belongs to the LDH/MDH superfamily.</text>
</comment>
<dbReference type="Proteomes" id="UP000245829">
    <property type="component" value="Unassembled WGS sequence"/>
</dbReference>
<evidence type="ECO:0000259" key="8">
    <source>
        <dbReference type="Pfam" id="PF00056"/>
    </source>
</evidence>
<evidence type="ECO:0000256" key="6">
    <source>
        <dbReference type="PIRSR" id="PIRSR000102-3"/>
    </source>
</evidence>
<dbReference type="PANTHER" id="PTHR43128:SF16">
    <property type="entry name" value="L-LACTATE DEHYDROGENASE"/>
    <property type="match status" value="1"/>
</dbReference>
<evidence type="ECO:0000256" key="2">
    <source>
        <dbReference type="ARBA" id="ARBA00022532"/>
    </source>
</evidence>
<dbReference type="Pfam" id="PF02866">
    <property type="entry name" value="Ldh_1_C"/>
    <property type="match status" value="1"/>
</dbReference>
<feature type="domain" description="Lactate/malate dehydrogenase N-terminal" evidence="8">
    <location>
        <begin position="2"/>
        <end position="137"/>
    </location>
</feature>
<gene>
    <name evidence="10" type="primary">ldh</name>
    <name evidence="10" type="ORF">NZNM25_02170</name>
</gene>
<dbReference type="GO" id="GO:0004459">
    <property type="term" value="F:L-lactate dehydrogenase (NAD+) activity"/>
    <property type="evidence" value="ECO:0007669"/>
    <property type="project" value="InterPro"/>
</dbReference>
<dbReference type="Pfam" id="PF00056">
    <property type="entry name" value="Ldh_1_N"/>
    <property type="match status" value="1"/>
</dbReference>
<dbReference type="OrthoDB" id="2596at2157"/>
<evidence type="ECO:0000259" key="9">
    <source>
        <dbReference type="Pfam" id="PF02866"/>
    </source>
</evidence>
<keyword evidence="3 7" id="KW-0560">Oxidoreductase</keyword>
<evidence type="ECO:0000313" key="10">
    <source>
        <dbReference type="EMBL" id="GBH33426.1"/>
    </source>
</evidence>
<dbReference type="AlphaFoldDB" id="A0A2S2KP45"/>
<protein>
    <submittedName>
        <fullName evidence="10">L-lactate dehydrogenase</fullName>
    </submittedName>
</protein>
<dbReference type="EMBL" id="BGKI01000001">
    <property type="protein sequence ID" value="GBH33426.1"/>
    <property type="molecule type" value="Genomic_DNA"/>
</dbReference>
<dbReference type="InterPro" id="IPR036291">
    <property type="entry name" value="NAD(P)-bd_dom_sf"/>
</dbReference>
<feature type="binding site" evidence="6">
    <location>
        <begin position="6"/>
        <end position="11"/>
    </location>
    <ligand>
        <name>NAD(+)</name>
        <dbReference type="ChEBI" id="CHEBI:57540"/>
    </ligand>
</feature>
<dbReference type="GeneID" id="76209551"/>
<evidence type="ECO:0000256" key="4">
    <source>
        <dbReference type="ARBA" id="ARBA00023027"/>
    </source>
</evidence>
<comment type="caution">
    <text evidence="10">The sequence shown here is derived from an EMBL/GenBank/DDBJ whole genome shotgun (WGS) entry which is preliminary data.</text>
</comment>
<feature type="binding site" evidence="6">
    <location>
        <begin position="113"/>
        <end position="115"/>
    </location>
    <ligand>
        <name>NAD(+)</name>
        <dbReference type="ChEBI" id="CHEBI:57540"/>
    </ligand>
</feature>
<keyword evidence="11" id="KW-1185">Reference proteome</keyword>
<reference evidence="10 11" key="1">
    <citation type="submission" date="2018-05" db="EMBL/GenBank/DDBJ databases">
        <title>genome sequencing of Nitrosopumilus sp. NM25.</title>
        <authorList>
            <person name="Mori K."/>
            <person name="Nakagawa T."/>
        </authorList>
    </citation>
    <scope>NUCLEOTIDE SEQUENCE [LARGE SCALE GENOMIC DNA]</scope>
    <source>
        <strain evidence="10 11">NM25</strain>
    </source>
</reference>
<feature type="domain" description="Lactate/malate dehydrogenase C-terminal" evidence="9">
    <location>
        <begin position="141"/>
        <end position="300"/>
    </location>
</feature>
<keyword evidence="2" id="KW-0816">Tricarboxylic acid cycle</keyword>
<organism evidence="10 11">
    <name type="scientific">Nitrosopumilus zosterae</name>
    <dbReference type="NCBI Taxonomy" id="718286"/>
    <lineage>
        <taxon>Archaea</taxon>
        <taxon>Nitrososphaerota</taxon>
        <taxon>Nitrososphaeria</taxon>
        <taxon>Nitrosopumilales</taxon>
        <taxon>Nitrosopumilaceae</taxon>
        <taxon>Nitrosopumilus</taxon>
    </lineage>
</organism>
<evidence type="ECO:0000256" key="1">
    <source>
        <dbReference type="ARBA" id="ARBA00008104"/>
    </source>
</evidence>
<dbReference type="GO" id="GO:0006099">
    <property type="term" value="P:tricarboxylic acid cycle"/>
    <property type="evidence" value="ECO:0007669"/>
    <property type="project" value="UniProtKB-KW"/>
</dbReference>
<dbReference type="Gene3D" id="3.40.50.720">
    <property type="entry name" value="NAD(P)-binding Rossmann-like Domain"/>
    <property type="match status" value="1"/>
</dbReference>
<dbReference type="InterPro" id="IPR018177">
    <property type="entry name" value="L-lactate_DH_AS"/>
</dbReference>
<sequence length="302" mass="33178">MISIIGSGRVGSSIAFLCASNALDDVLLINRNKDKAIGESLDITNAIPQTSEFSIHGTDDFSKLTDSDIVVIAASTGIYSKDRSENMVSQINMIKDIAEKIKRYCPSTVVLVVSNPLDVLTYFFQKESGFSRFKVIGIASSLDSSRFRYLISEKLSIPNSSILDALVLGEHGDSMVPIFSKVRVNGTSLSSMLDDDEKSVISNKVKNYWLELRKFKSRSQFGIAKNTFDVIEAIVNKKELSFPASVVLDGEYGQSNVAMGVPVRINGHGLFEIEQIELDESETEQLANSSKKIQNQINSVLS</sequence>
<dbReference type="InterPro" id="IPR015955">
    <property type="entry name" value="Lactate_DH/Glyco_Ohase_4_C"/>
</dbReference>
<dbReference type="InterPro" id="IPR001236">
    <property type="entry name" value="Lactate/malate_DH_N"/>
</dbReference>
<dbReference type="SUPFAM" id="SSF51735">
    <property type="entry name" value="NAD(P)-binding Rossmann-fold domains"/>
    <property type="match status" value="1"/>
</dbReference>
<name>A0A2S2KP45_9ARCH</name>
<evidence type="ECO:0000256" key="3">
    <source>
        <dbReference type="ARBA" id="ARBA00023002"/>
    </source>
</evidence>
<keyword evidence="4 6" id="KW-0520">NAD</keyword>
<dbReference type="PROSITE" id="PS00064">
    <property type="entry name" value="L_LDH"/>
    <property type="match status" value="1"/>
</dbReference>
<dbReference type="GO" id="GO:0006089">
    <property type="term" value="P:lactate metabolic process"/>
    <property type="evidence" value="ECO:0007669"/>
    <property type="project" value="TreeGrafter"/>
</dbReference>
<dbReference type="PIRSF" id="PIRSF000102">
    <property type="entry name" value="Lac_mal_DH"/>
    <property type="match status" value="1"/>
</dbReference>
<evidence type="ECO:0000256" key="5">
    <source>
        <dbReference type="PIRSR" id="PIRSR000102-1"/>
    </source>
</evidence>
<dbReference type="PRINTS" id="PR00086">
    <property type="entry name" value="LLDHDRGNASE"/>
</dbReference>
<dbReference type="PANTHER" id="PTHR43128">
    <property type="entry name" value="L-2-HYDROXYCARBOXYLATE DEHYDROGENASE (NAD(P)(+))"/>
    <property type="match status" value="1"/>
</dbReference>
<dbReference type="SUPFAM" id="SSF56327">
    <property type="entry name" value="LDH C-terminal domain-like"/>
    <property type="match status" value="1"/>
</dbReference>
<evidence type="ECO:0000313" key="11">
    <source>
        <dbReference type="Proteomes" id="UP000245829"/>
    </source>
</evidence>
<dbReference type="Gene3D" id="3.90.110.10">
    <property type="entry name" value="Lactate dehydrogenase/glycoside hydrolase, family 4, C-terminal"/>
    <property type="match status" value="1"/>
</dbReference>
<accession>A0A2S2KP45</accession>
<evidence type="ECO:0000256" key="7">
    <source>
        <dbReference type="RuleBase" id="RU003369"/>
    </source>
</evidence>
<dbReference type="RefSeq" id="WP_109876084.1">
    <property type="nucleotide sequence ID" value="NZ_AP026695.1"/>
</dbReference>
<dbReference type="InterPro" id="IPR001557">
    <property type="entry name" value="L-lactate/malate_DH"/>
</dbReference>
<dbReference type="InterPro" id="IPR022383">
    <property type="entry name" value="Lactate/malate_DH_C"/>
</dbReference>